<dbReference type="Gene3D" id="3.40.190.10">
    <property type="entry name" value="Periplasmic binding protein-like II"/>
    <property type="match status" value="2"/>
</dbReference>
<reference evidence="3 4" key="1">
    <citation type="submission" date="2020-08" db="EMBL/GenBank/DDBJ databases">
        <title>Genomic Encyclopedia of Type Strains, Phase IV (KMG-IV): sequencing the most valuable type-strain genomes for metagenomic binning, comparative biology and taxonomic classification.</title>
        <authorList>
            <person name="Goeker M."/>
        </authorList>
    </citation>
    <scope>NUCLEOTIDE SEQUENCE [LARGE SCALE GENOMIC DNA]</scope>
    <source>
        <strain evidence="3 4">DSM 103725</strain>
    </source>
</reference>
<evidence type="ECO:0000313" key="3">
    <source>
        <dbReference type="EMBL" id="MBB6431364.1"/>
    </source>
</evidence>
<sequence>MSAATAGEHPTGTSDKPLRVMLIPADTGADTTKNDFQPIFNAITDNYGLHFDLRVGSSYAAVVEGMESGVVDIAFLGAVTLHQAKERDAAELLAVSVKKGSSSYYSGLFVRKDSGITTLEGLKGKAVSFGDVNSTSSFNFPVAMLLAGGVDPVKDLSNIYITGSHSNSIAALVEGQVDACACSFNAYEKAVKNGVVDPAVIVPLMKSDPIPNPPLAMHPNLDPQVKATLIEAFENIHETPGVTPEMIRGYGGKKYDRYDTTFPQESFDEAMTKLAAVTDQLKAEMLEKAGEN</sequence>
<keyword evidence="4" id="KW-1185">Reference proteome</keyword>
<dbReference type="NCBIfam" id="TIGR01098">
    <property type="entry name" value="3A0109s03R"/>
    <property type="match status" value="1"/>
</dbReference>
<dbReference type="SUPFAM" id="SSF53850">
    <property type="entry name" value="Periplasmic binding protein-like II"/>
    <property type="match status" value="1"/>
</dbReference>
<keyword evidence="2" id="KW-0732">Signal</keyword>
<dbReference type="AlphaFoldDB" id="A0A7X0HBH7"/>
<dbReference type="Proteomes" id="UP000541810">
    <property type="component" value="Unassembled WGS sequence"/>
</dbReference>
<dbReference type="GO" id="GO:0043190">
    <property type="term" value="C:ATP-binding cassette (ABC) transporter complex"/>
    <property type="evidence" value="ECO:0007669"/>
    <property type="project" value="InterPro"/>
</dbReference>
<name>A0A7X0HBH7_9BACT</name>
<organism evidence="3 4">
    <name type="scientific">Algisphaera agarilytica</name>
    <dbReference type="NCBI Taxonomy" id="1385975"/>
    <lineage>
        <taxon>Bacteria</taxon>
        <taxon>Pseudomonadati</taxon>
        <taxon>Planctomycetota</taxon>
        <taxon>Phycisphaerae</taxon>
        <taxon>Phycisphaerales</taxon>
        <taxon>Phycisphaeraceae</taxon>
        <taxon>Algisphaera</taxon>
    </lineage>
</organism>
<dbReference type="InterPro" id="IPR005770">
    <property type="entry name" value="PhnD"/>
</dbReference>
<accession>A0A7X0HBH7</accession>
<dbReference type="PANTHER" id="PTHR35841">
    <property type="entry name" value="PHOSPHONATES-BINDING PERIPLASMIC PROTEIN"/>
    <property type="match status" value="1"/>
</dbReference>
<comment type="similarity">
    <text evidence="1">Belongs to the phosphate/phosphite/phosphonate binding protein family.</text>
</comment>
<dbReference type="GO" id="GO:0055085">
    <property type="term" value="P:transmembrane transport"/>
    <property type="evidence" value="ECO:0007669"/>
    <property type="project" value="InterPro"/>
</dbReference>
<protein>
    <submittedName>
        <fullName evidence="3">Phosphonate transport system substrate-binding protein</fullName>
    </submittedName>
</protein>
<dbReference type="CDD" id="cd01071">
    <property type="entry name" value="PBP2_PhnD_like"/>
    <property type="match status" value="1"/>
</dbReference>
<evidence type="ECO:0000256" key="1">
    <source>
        <dbReference type="ARBA" id="ARBA00007162"/>
    </source>
</evidence>
<evidence type="ECO:0000313" key="4">
    <source>
        <dbReference type="Proteomes" id="UP000541810"/>
    </source>
</evidence>
<gene>
    <name evidence="3" type="ORF">HNQ40_003170</name>
</gene>
<dbReference type="PANTHER" id="PTHR35841:SF1">
    <property type="entry name" value="PHOSPHONATES-BINDING PERIPLASMIC PROTEIN"/>
    <property type="match status" value="1"/>
</dbReference>
<proteinExistence type="inferred from homology"/>
<comment type="caution">
    <text evidence="3">The sequence shown here is derived from an EMBL/GenBank/DDBJ whole genome shotgun (WGS) entry which is preliminary data.</text>
</comment>
<evidence type="ECO:0000256" key="2">
    <source>
        <dbReference type="ARBA" id="ARBA00022729"/>
    </source>
</evidence>
<dbReference type="Pfam" id="PF12974">
    <property type="entry name" value="Phosphonate-bd"/>
    <property type="match status" value="1"/>
</dbReference>
<dbReference type="EMBL" id="JACHGY010000001">
    <property type="protein sequence ID" value="MBB6431364.1"/>
    <property type="molecule type" value="Genomic_DNA"/>
</dbReference>